<evidence type="ECO:0000256" key="6">
    <source>
        <dbReference type="ARBA" id="ARBA00037226"/>
    </source>
</evidence>
<dbReference type="InterPro" id="IPR001971">
    <property type="entry name" value="Ribosomal_uS11"/>
</dbReference>
<organism evidence="8 9">
    <name type="scientific">[Candida] subhashii</name>
    <dbReference type="NCBI Taxonomy" id="561895"/>
    <lineage>
        <taxon>Eukaryota</taxon>
        <taxon>Fungi</taxon>
        <taxon>Dikarya</taxon>
        <taxon>Ascomycota</taxon>
        <taxon>Saccharomycotina</taxon>
        <taxon>Pichiomycetes</taxon>
        <taxon>Debaryomycetaceae</taxon>
        <taxon>Spathaspora</taxon>
    </lineage>
</organism>
<dbReference type="OrthoDB" id="1654884at2759"/>
<evidence type="ECO:0000313" key="8">
    <source>
        <dbReference type="EMBL" id="KAG7660856.1"/>
    </source>
</evidence>
<evidence type="ECO:0000256" key="4">
    <source>
        <dbReference type="ARBA" id="ARBA00023128"/>
    </source>
</evidence>
<reference evidence="8 9" key="1">
    <citation type="journal article" date="2021" name="DNA Res.">
        <title>Genome analysis of Candida subhashii reveals its hybrid nature and dual mitochondrial genome conformations.</title>
        <authorList>
            <person name="Mixao V."/>
            <person name="Hegedusova E."/>
            <person name="Saus E."/>
            <person name="Pryszcz L.P."/>
            <person name="Cillingova A."/>
            <person name="Nosek J."/>
            <person name="Gabaldon T."/>
        </authorList>
    </citation>
    <scope>NUCLEOTIDE SEQUENCE [LARGE SCALE GENOMIC DNA]</scope>
    <source>
        <strain evidence="8 9">CBS 10753</strain>
    </source>
</reference>
<sequence length="218" mass="24706">MFARVNRLIFGRPNISSSITSNIIKSSQIIKTQPFSTSLVNQQGPSISSTLNKHGLQSKKISANNSATERVVFWKLYAHFNKHNTRCQLVAVVEDIKFMENNPHLSYNEQVLYYLQLPHKTKVTISAGQLGFRKSQRQEYEAGFQVATKMFQTIQEQNLIGPDEKVEIVMKNFGKGRQAFQDALLGKEGSALRKNVVRMTDATVLKFGGSRSKKLRRL</sequence>
<comment type="similarity">
    <text evidence="2">Belongs to the universal ribosomal protein uS11 family.</text>
</comment>
<dbReference type="FunFam" id="3.30.420.80:FF:000011">
    <property type="entry name" value="37S ribosomal protein S18, mitochondrial"/>
    <property type="match status" value="1"/>
</dbReference>
<keyword evidence="4" id="KW-0496">Mitochondrion</keyword>
<evidence type="ECO:0000256" key="3">
    <source>
        <dbReference type="ARBA" id="ARBA00022980"/>
    </source>
</evidence>
<proteinExistence type="inferred from homology"/>
<dbReference type="GO" id="GO:0005840">
    <property type="term" value="C:ribosome"/>
    <property type="evidence" value="ECO:0007669"/>
    <property type="project" value="UniProtKB-KW"/>
</dbReference>
<dbReference type="GeneID" id="73472473"/>
<keyword evidence="5" id="KW-0687">Ribonucleoprotein</keyword>
<comment type="function">
    <text evidence="6">Component of the mitochondrial ribosome (mitoribosome), a dedicated translation machinery responsible for the synthesis of mitochondrial genome-encoded proteins, including at least some of the essential transmembrane subunits of the mitochondrial respiratory chain. The mitoribosomes are attached to the mitochondrial inner membrane and translation products are cotranslationally integrated into the membrane.</text>
</comment>
<dbReference type="GO" id="GO:0006412">
    <property type="term" value="P:translation"/>
    <property type="evidence" value="ECO:0007669"/>
    <property type="project" value="InterPro"/>
</dbReference>
<evidence type="ECO:0000256" key="2">
    <source>
        <dbReference type="ARBA" id="ARBA00006194"/>
    </source>
</evidence>
<name>A0A8J5UJ61_9ASCO</name>
<dbReference type="RefSeq" id="XP_049261089.1">
    <property type="nucleotide sequence ID" value="XM_049409765.1"/>
</dbReference>
<keyword evidence="3" id="KW-0689">Ribosomal protein</keyword>
<evidence type="ECO:0000256" key="7">
    <source>
        <dbReference type="ARBA" id="ARBA00070326"/>
    </source>
</evidence>
<accession>A0A8J5UJ61</accession>
<dbReference type="PANTHER" id="PTHR11759">
    <property type="entry name" value="40S RIBOSOMAL PROTEIN S14/30S RIBOSOMAL PROTEIN S11"/>
    <property type="match status" value="1"/>
</dbReference>
<evidence type="ECO:0000256" key="5">
    <source>
        <dbReference type="ARBA" id="ARBA00023274"/>
    </source>
</evidence>
<dbReference type="Proteomes" id="UP000694255">
    <property type="component" value="Unassembled WGS sequence"/>
</dbReference>
<dbReference type="EMBL" id="JAGSYN010000273">
    <property type="protein sequence ID" value="KAG7660856.1"/>
    <property type="molecule type" value="Genomic_DNA"/>
</dbReference>
<dbReference type="GO" id="GO:1990904">
    <property type="term" value="C:ribonucleoprotein complex"/>
    <property type="evidence" value="ECO:0007669"/>
    <property type="project" value="UniProtKB-KW"/>
</dbReference>
<keyword evidence="9" id="KW-1185">Reference proteome</keyword>
<protein>
    <recommendedName>
        <fullName evidence="7">Small ribosomal subunit protein uS11m</fullName>
    </recommendedName>
</protein>
<evidence type="ECO:0000313" key="9">
    <source>
        <dbReference type="Proteomes" id="UP000694255"/>
    </source>
</evidence>
<dbReference type="GO" id="GO:0005739">
    <property type="term" value="C:mitochondrion"/>
    <property type="evidence" value="ECO:0007669"/>
    <property type="project" value="UniProtKB-SubCell"/>
</dbReference>
<dbReference type="GO" id="GO:0003735">
    <property type="term" value="F:structural constituent of ribosome"/>
    <property type="evidence" value="ECO:0007669"/>
    <property type="project" value="InterPro"/>
</dbReference>
<evidence type="ECO:0000256" key="1">
    <source>
        <dbReference type="ARBA" id="ARBA00004173"/>
    </source>
</evidence>
<dbReference type="AlphaFoldDB" id="A0A8J5UJ61"/>
<comment type="subcellular location">
    <subcellularLocation>
        <location evidence="1">Mitochondrion</location>
    </subcellularLocation>
</comment>
<gene>
    <name evidence="8" type="ORF">J8A68_005673</name>
</gene>
<comment type="caution">
    <text evidence="8">The sequence shown here is derived from an EMBL/GenBank/DDBJ whole genome shotgun (WGS) entry which is preliminary data.</text>
</comment>